<proteinExistence type="predicted"/>
<feature type="compositionally biased region" description="Basic and acidic residues" evidence="1">
    <location>
        <begin position="1"/>
        <end position="10"/>
    </location>
</feature>
<feature type="compositionally biased region" description="Basic residues" evidence="1">
    <location>
        <begin position="149"/>
        <end position="159"/>
    </location>
</feature>
<accession>A0A7S1LEQ0</accession>
<dbReference type="AlphaFoldDB" id="A0A7S1LEQ0"/>
<dbReference type="EMBL" id="HBGF01011651">
    <property type="protein sequence ID" value="CAD9102096.1"/>
    <property type="molecule type" value="Transcribed_RNA"/>
</dbReference>
<feature type="region of interest" description="Disordered" evidence="1">
    <location>
        <begin position="120"/>
        <end position="183"/>
    </location>
</feature>
<sequence length="183" mass="19948">MSDALLDRQAARQRQPELTAAKRSAKAKKASAAAESSKAGSSRAHREEDGTFDADAVANPLSKASVIVDDAIARKVARARAALDTKKNIDAHLERHARGVMPQAYAREMKRATAVAQRVYNKGSIRDMKKSRSGQPAKLRIPAEQRKAAALRKTRKNNRRQSVGSDPRGKAGKKKAQSGKKRK</sequence>
<feature type="region of interest" description="Disordered" evidence="1">
    <location>
        <begin position="1"/>
        <end position="56"/>
    </location>
</feature>
<organism evidence="2">
    <name type="scientific">Neobodo designis</name>
    <name type="common">Flagellated protozoan</name>
    <name type="synonym">Bodo designis</name>
    <dbReference type="NCBI Taxonomy" id="312471"/>
    <lineage>
        <taxon>Eukaryota</taxon>
        <taxon>Discoba</taxon>
        <taxon>Euglenozoa</taxon>
        <taxon>Kinetoplastea</taxon>
        <taxon>Metakinetoplastina</taxon>
        <taxon>Neobodonida</taxon>
        <taxon>Neobodo</taxon>
    </lineage>
</organism>
<reference evidence="2" key="1">
    <citation type="submission" date="2021-01" db="EMBL/GenBank/DDBJ databases">
        <authorList>
            <person name="Corre E."/>
            <person name="Pelletier E."/>
            <person name="Niang G."/>
            <person name="Scheremetjew M."/>
            <person name="Finn R."/>
            <person name="Kale V."/>
            <person name="Holt S."/>
            <person name="Cochrane G."/>
            <person name="Meng A."/>
            <person name="Brown T."/>
            <person name="Cohen L."/>
        </authorList>
    </citation>
    <scope>NUCLEOTIDE SEQUENCE</scope>
    <source>
        <strain evidence="2">CCAP 1951/1</strain>
    </source>
</reference>
<gene>
    <name evidence="2" type="ORF">NDES1114_LOCUS7787</name>
</gene>
<name>A0A7S1LEQ0_NEODS</name>
<protein>
    <submittedName>
        <fullName evidence="2">Uncharacterized protein</fullName>
    </submittedName>
</protein>
<feature type="compositionally biased region" description="Basic residues" evidence="1">
    <location>
        <begin position="170"/>
        <end position="183"/>
    </location>
</feature>
<evidence type="ECO:0000313" key="2">
    <source>
        <dbReference type="EMBL" id="CAD9102096.1"/>
    </source>
</evidence>
<feature type="compositionally biased region" description="Low complexity" evidence="1">
    <location>
        <begin position="30"/>
        <end position="42"/>
    </location>
</feature>
<evidence type="ECO:0000256" key="1">
    <source>
        <dbReference type="SAM" id="MobiDB-lite"/>
    </source>
</evidence>